<proteinExistence type="predicted"/>
<dbReference type="RefSeq" id="WP_181416603.1">
    <property type="nucleotide sequence ID" value="NZ_OUNR01000001.1"/>
</dbReference>
<evidence type="ECO:0000256" key="3">
    <source>
        <dbReference type="ARBA" id="ARBA00022618"/>
    </source>
</evidence>
<gene>
    <name evidence="11" type="ORF">NITLEN_10696</name>
</gene>
<keyword evidence="2" id="KW-1003">Cell membrane</keyword>
<comment type="subcellular location">
    <subcellularLocation>
        <location evidence="1">Membrane</location>
    </subcellularLocation>
</comment>
<dbReference type="Gene3D" id="3.10.20.310">
    <property type="entry name" value="membrane protein fhac"/>
    <property type="match status" value="1"/>
</dbReference>
<dbReference type="InterPro" id="IPR013685">
    <property type="entry name" value="POTRA_FtsQ_type"/>
</dbReference>
<feature type="domain" description="POTRA" evidence="10">
    <location>
        <begin position="81"/>
        <end position="149"/>
    </location>
</feature>
<evidence type="ECO:0000256" key="5">
    <source>
        <dbReference type="ARBA" id="ARBA00022989"/>
    </source>
</evidence>
<evidence type="ECO:0000256" key="2">
    <source>
        <dbReference type="ARBA" id="ARBA00022475"/>
    </source>
</evidence>
<reference evidence="12" key="1">
    <citation type="submission" date="2018-04" db="EMBL/GenBank/DDBJ databases">
        <authorList>
            <person name="Lucker S."/>
            <person name="Sakoula D."/>
        </authorList>
    </citation>
    <scope>NUCLEOTIDE SEQUENCE [LARGE SCALE GENOMIC DNA]</scope>
</reference>
<keyword evidence="3 11" id="KW-0132">Cell division</keyword>
<keyword evidence="6 9" id="KW-0472">Membrane</keyword>
<dbReference type="InParanoid" id="A0A330L1L0"/>
<feature type="compositionally biased region" description="Polar residues" evidence="8">
    <location>
        <begin position="13"/>
        <end position="31"/>
    </location>
</feature>
<dbReference type="PANTHER" id="PTHR35851">
    <property type="entry name" value="CELL DIVISION PROTEIN FTSQ"/>
    <property type="match status" value="1"/>
</dbReference>
<evidence type="ECO:0000256" key="1">
    <source>
        <dbReference type="ARBA" id="ARBA00004370"/>
    </source>
</evidence>
<dbReference type="PROSITE" id="PS51779">
    <property type="entry name" value="POTRA"/>
    <property type="match status" value="1"/>
</dbReference>
<dbReference type="GO" id="GO:0016020">
    <property type="term" value="C:membrane"/>
    <property type="evidence" value="ECO:0007669"/>
    <property type="project" value="UniProtKB-SubCell"/>
</dbReference>
<dbReference type="EMBL" id="OUNR01000001">
    <property type="protein sequence ID" value="SPP63610.1"/>
    <property type="molecule type" value="Genomic_DNA"/>
</dbReference>
<organism evidence="11 12">
    <name type="scientific">Nitrospira lenta</name>
    <dbReference type="NCBI Taxonomy" id="1436998"/>
    <lineage>
        <taxon>Bacteria</taxon>
        <taxon>Pseudomonadati</taxon>
        <taxon>Nitrospirota</taxon>
        <taxon>Nitrospiria</taxon>
        <taxon>Nitrospirales</taxon>
        <taxon>Nitrospiraceae</taxon>
        <taxon>Nitrospira</taxon>
    </lineage>
</organism>
<evidence type="ECO:0000256" key="6">
    <source>
        <dbReference type="ARBA" id="ARBA00023136"/>
    </source>
</evidence>
<dbReference type="Proteomes" id="UP000248168">
    <property type="component" value="Unassembled WGS sequence"/>
</dbReference>
<evidence type="ECO:0000256" key="4">
    <source>
        <dbReference type="ARBA" id="ARBA00022692"/>
    </source>
</evidence>
<keyword evidence="4 9" id="KW-0812">Transmembrane</keyword>
<evidence type="ECO:0000259" key="10">
    <source>
        <dbReference type="PROSITE" id="PS51779"/>
    </source>
</evidence>
<evidence type="ECO:0000313" key="12">
    <source>
        <dbReference type="Proteomes" id="UP000248168"/>
    </source>
</evidence>
<keyword evidence="12" id="KW-1185">Reference proteome</keyword>
<protein>
    <submittedName>
        <fullName evidence="11">Putative Cell division protein FtsQ</fullName>
    </submittedName>
</protein>
<sequence>MKRWTIDRRRAQRSSGPRLNQWKGTRSSAETTQDRAVRRTQAAAKGRRLIRWSAIVVGVVLAGWGLAVGIQRSGPLLQRLLEIKAVTVEGVHQIGKQELVDRLALKPGTSLHHILTTTMKERVESHPWVKEAVITRVPLHELRISVVERKPAAIVHAGSENFLSDEEGHVLARLGQDDNGMLPMVTGLDSRELLRGDTAVRHAVKSGVMLSRLVGQSIDGRVQVNAANPANLVATVRGVQFQFGEAEVSDQWERFQRVKPSLKTVMFDGHGRGGNEIDLRYENRVIVRERG</sequence>
<dbReference type="InterPro" id="IPR026579">
    <property type="entry name" value="FtsQ"/>
</dbReference>
<feature type="transmembrane region" description="Helical" evidence="9">
    <location>
        <begin position="49"/>
        <end position="70"/>
    </location>
</feature>
<dbReference type="Pfam" id="PF08478">
    <property type="entry name" value="POTRA_1"/>
    <property type="match status" value="1"/>
</dbReference>
<dbReference type="InterPro" id="IPR034746">
    <property type="entry name" value="POTRA"/>
</dbReference>
<dbReference type="AlphaFoldDB" id="A0A330L1L0"/>
<evidence type="ECO:0000256" key="9">
    <source>
        <dbReference type="SAM" id="Phobius"/>
    </source>
</evidence>
<dbReference type="PANTHER" id="PTHR35851:SF1">
    <property type="entry name" value="CELL DIVISION PROTEIN FTSQ"/>
    <property type="match status" value="1"/>
</dbReference>
<dbReference type="GO" id="GO:0090529">
    <property type="term" value="P:cell septum assembly"/>
    <property type="evidence" value="ECO:0007669"/>
    <property type="project" value="InterPro"/>
</dbReference>
<accession>A0A330L1L0</accession>
<feature type="region of interest" description="Disordered" evidence="8">
    <location>
        <begin position="1"/>
        <end position="36"/>
    </location>
</feature>
<keyword evidence="7" id="KW-0131">Cell cycle</keyword>
<evidence type="ECO:0000256" key="8">
    <source>
        <dbReference type="SAM" id="MobiDB-lite"/>
    </source>
</evidence>
<keyword evidence="5 9" id="KW-1133">Transmembrane helix</keyword>
<evidence type="ECO:0000313" key="11">
    <source>
        <dbReference type="EMBL" id="SPP63610.1"/>
    </source>
</evidence>
<evidence type="ECO:0000256" key="7">
    <source>
        <dbReference type="ARBA" id="ARBA00023306"/>
    </source>
</evidence>
<name>A0A330L1L0_9BACT</name>